<dbReference type="PANTHER" id="PTHR21324:SF3">
    <property type="entry name" value="MODULATOR OF MACROAUTOPHAGY TMEM150B"/>
    <property type="match status" value="1"/>
</dbReference>
<evidence type="ECO:0000256" key="12">
    <source>
        <dbReference type="ARBA" id="ARBA00023329"/>
    </source>
</evidence>
<evidence type="ECO:0000256" key="2">
    <source>
        <dbReference type="ARBA" id="ARBA00004542"/>
    </source>
</evidence>
<comment type="function">
    <text evidence="13">Modulator of macroautophagy that causes accumulation of autophagosomes under basal conditions and enhances autophagic flux. Represses cell death and promotes long-term clonogenic survival of cells grown in the absence of glucose in a macroautophagy-independent manner. May have some role in extracellular matrix engulfment or growth factor receptor recycling, both of which can modulate cell survival.</text>
</comment>
<feature type="domain" description="CWH43-like N-terminal" evidence="15">
    <location>
        <begin position="5"/>
        <end position="204"/>
    </location>
</feature>
<comment type="subcellular location">
    <subcellularLocation>
        <location evidence="3">Cell membrane</location>
        <topology evidence="3">Multi-pass membrane protein</topology>
    </subcellularLocation>
    <subcellularLocation>
        <location evidence="2">Cytoplasmic vesicle</location>
        <location evidence="2">Autophagosome membrane</location>
        <topology evidence="2">Multi-pass membrane protein</topology>
    </subcellularLocation>
    <subcellularLocation>
        <location evidence="1">Endosome membrane</location>
        <topology evidence="1">Multi-pass membrane protein</topology>
    </subcellularLocation>
</comment>
<keyword evidence="10 14" id="KW-0472">Membrane</keyword>
<dbReference type="PANTHER" id="PTHR21324">
    <property type="entry name" value="FASTING-INDUCIBLE INTEGRAL MEMBRANE PROTEIN TM6P1-RELATED"/>
    <property type="match status" value="1"/>
</dbReference>
<dbReference type="CTD" id="284417"/>
<evidence type="ECO:0000256" key="4">
    <source>
        <dbReference type="ARBA" id="ARBA00006565"/>
    </source>
</evidence>
<keyword evidence="8 14" id="KW-1133">Transmembrane helix</keyword>
<evidence type="ECO:0000256" key="1">
    <source>
        <dbReference type="ARBA" id="ARBA00004337"/>
    </source>
</evidence>
<reference evidence="16" key="1">
    <citation type="journal article" date="2018" name="Biotechnol. Bioeng.">
        <title>A reference genome of the Chinese hamster based on a hybrid assembly strategy.</title>
        <authorList>
            <person name="Rupp O."/>
            <person name="MacDonald M.L."/>
            <person name="Li S."/>
            <person name="Dhiman H."/>
            <person name="Polson S."/>
            <person name="Griep S."/>
            <person name="Heffner K."/>
            <person name="Hernandez I."/>
            <person name="Brinkrolf K."/>
            <person name="Jadhav V."/>
            <person name="Samoudi M."/>
            <person name="Hao H."/>
            <person name="Kingham B."/>
            <person name="Goesmann A."/>
            <person name="Betenbaugh M.J."/>
            <person name="Lewis N.E."/>
            <person name="Borth N."/>
            <person name="Lee K.H."/>
        </authorList>
    </citation>
    <scope>NUCLEOTIDE SEQUENCE [LARGE SCALE GENOMIC DNA]</scope>
    <source>
        <strain evidence="16">17A/GY</strain>
    </source>
</reference>
<dbReference type="InterPro" id="IPR050911">
    <property type="entry name" value="DRAM/TMEM150_Autophagy_Mod"/>
</dbReference>
<keyword evidence="16" id="KW-1185">Reference proteome</keyword>
<keyword evidence="6 14" id="KW-0812">Transmembrane</keyword>
<proteinExistence type="inferred from homology"/>
<dbReference type="AlphaFoldDB" id="A0A9J7KBD4"/>
<reference evidence="17" key="3">
    <citation type="submission" date="2025-08" db="UniProtKB">
        <authorList>
            <consortium name="RefSeq"/>
        </authorList>
    </citation>
    <scope>IDENTIFICATION</scope>
    <source>
        <strain evidence="17">17A/GY</strain>
        <tissue evidence="17">Liver</tissue>
    </source>
</reference>
<feature type="transmembrane region" description="Helical" evidence="14">
    <location>
        <begin position="153"/>
        <end position="174"/>
    </location>
</feature>
<protein>
    <submittedName>
        <fullName evidence="17">Modulator of macroautophagy TMEM150B isoform X2</fullName>
    </submittedName>
</protein>
<evidence type="ECO:0000256" key="8">
    <source>
        <dbReference type="ARBA" id="ARBA00022989"/>
    </source>
</evidence>
<dbReference type="GO" id="GO:0005886">
    <property type="term" value="C:plasma membrane"/>
    <property type="evidence" value="ECO:0007669"/>
    <property type="project" value="UniProtKB-SubCell"/>
</dbReference>
<evidence type="ECO:0000256" key="13">
    <source>
        <dbReference type="ARBA" id="ARBA00045144"/>
    </source>
</evidence>
<evidence type="ECO:0000259" key="15">
    <source>
        <dbReference type="Pfam" id="PF10277"/>
    </source>
</evidence>
<accession>A0A9J7KBD4</accession>
<feature type="transmembrane region" description="Helical" evidence="14">
    <location>
        <begin position="180"/>
        <end position="201"/>
    </location>
</feature>
<keyword evidence="9" id="KW-0072">Autophagy</keyword>
<dbReference type="InterPro" id="IPR019402">
    <property type="entry name" value="CWH43_N"/>
</dbReference>
<evidence type="ECO:0000256" key="10">
    <source>
        <dbReference type="ARBA" id="ARBA00023136"/>
    </source>
</evidence>
<dbReference type="GeneID" id="100772661"/>
<comment type="similarity">
    <text evidence="4">Belongs to the DRAM/TMEM150 family.</text>
</comment>
<evidence type="ECO:0000256" key="11">
    <source>
        <dbReference type="ARBA" id="ARBA00023180"/>
    </source>
</evidence>
<keyword evidence="7" id="KW-0967">Endosome</keyword>
<dbReference type="GO" id="GO:0000421">
    <property type="term" value="C:autophagosome membrane"/>
    <property type="evidence" value="ECO:0007669"/>
    <property type="project" value="UniProtKB-SubCell"/>
</dbReference>
<keyword evidence="12" id="KW-0968">Cytoplasmic vesicle</keyword>
<keyword evidence="5" id="KW-1003">Cell membrane</keyword>
<dbReference type="OrthoDB" id="191706at2759"/>
<reference evidence="16" key="2">
    <citation type="journal article" date="2020" name="Biotechnol. Bioeng.">
        <title>Chromosome-scale scaffolds for the Chinese hamster reference genome assembly to facilitate the study of the CHO epigenome.</title>
        <authorList>
            <person name="Hilliard W."/>
            <person name="MacDonald M."/>
            <person name="Lee K.H."/>
        </authorList>
    </citation>
    <scope>NUCLEOTIDE SEQUENCE [LARGE SCALE GENOMIC DNA]</scope>
    <source>
        <strain evidence="16">17A/GY</strain>
    </source>
</reference>
<organism evidence="16 17">
    <name type="scientific">Cricetulus griseus</name>
    <name type="common">Chinese hamster</name>
    <name type="synonym">Cricetulus barabensis griseus</name>
    <dbReference type="NCBI Taxonomy" id="10029"/>
    <lineage>
        <taxon>Eukaryota</taxon>
        <taxon>Metazoa</taxon>
        <taxon>Chordata</taxon>
        <taxon>Craniata</taxon>
        <taxon>Vertebrata</taxon>
        <taxon>Euteleostomi</taxon>
        <taxon>Mammalia</taxon>
        <taxon>Eutheria</taxon>
        <taxon>Euarchontoglires</taxon>
        <taxon>Glires</taxon>
        <taxon>Rodentia</taxon>
        <taxon>Myomorpha</taxon>
        <taxon>Muroidea</taxon>
        <taxon>Cricetidae</taxon>
        <taxon>Cricetinae</taxon>
        <taxon>Cricetulus</taxon>
    </lineage>
</organism>
<feature type="transmembrane region" description="Helical" evidence="14">
    <location>
        <begin position="49"/>
        <end position="69"/>
    </location>
</feature>
<dbReference type="GO" id="GO:0006914">
    <property type="term" value="P:autophagy"/>
    <property type="evidence" value="ECO:0007669"/>
    <property type="project" value="UniProtKB-KW"/>
</dbReference>
<dbReference type="Pfam" id="PF10277">
    <property type="entry name" value="Frag1"/>
    <property type="match status" value="1"/>
</dbReference>
<dbReference type="Proteomes" id="UP001108280">
    <property type="component" value="Chromosome 9"/>
</dbReference>
<evidence type="ECO:0000256" key="6">
    <source>
        <dbReference type="ARBA" id="ARBA00022692"/>
    </source>
</evidence>
<feature type="transmembrane region" description="Helical" evidence="14">
    <location>
        <begin position="114"/>
        <end position="133"/>
    </location>
</feature>
<evidence type="ECO:0000256" key="9">
    <source>
        <dbReference type="ARBA" id="ARBA00023006"/>
    </source>
</evidence>
<dbReference type="KEGG" id="cge:100772661"/>
<evidence type="ECO:0000256" key="3">
    <source>
        <dbReference type="ARBA" id="ARBA00004651"/>
    </source>
</evidence>
<dbReference type="GO" id="GO:0010008">
    <property type="term" value="C:endosome membrane"/>
    <property type="evidence" value="ECO:0007669"/>
    <property type="project" value="UniProtKB-SubCell"/>
</dbReference>
<dbReference type="RefSeq" id="XP_035305187.1">
    <property type="nucleotide sequence ID" value="XM_035449296.1"/>
</dbReference>
<keyword evidence="11" id="KW-0325">Glycoprotein</keyword>
<evidence type="ECO:0000256" key="7">
    <source>
        <dbReference type="ARBA" id="ARBA00022753"/>
    </source>
</evidence>
<name>A0A9J7KBD4_CRIGR</name>
<gene>
    <name evidence="17" type="primary">Tmem150b</name>
</gene>
<feature type="transmembrane region" description="Helical" evidence="14">
    <location>
        <begin position="89"/>
        <end position="108"/>
    </location>
</feature>
<evidence type="ECO:0000313" key="16">
    <source>
        <dbReference type="Proteomes" id="UP001108280"/>
    </source>
</evidence>
<sequence>MWSYLSLLPVILALWAIAGIWLVFAIAVANRSVDLKKGFPFISNCGSYAPQSCIFGQILNTGAALAIWICIVRYHQLRDWGVKKWQNQLILWAGLLCALGTSIVGNFQEKNQKGAHMAGAFLAFILGNLYFWLQFLLSWIKGLPQPGPRWVKLLRLSFCVISTILIVAMIVLYSQRMRSASAACEWAVAMVLFLLFGLFAVDFSRLRGCTLHLQPNLDASLPQATFGSPHIQASQAL</sequence>
<evidence type="ECO:0000313" key="17">
    <source>
        <dbReference type="RefSeq" id="XP_035305187.1"/>
    </source>
</evidence>
<evidence type="ECO:0000256" key="14">
    <source>
        <dbReference type="SAM" id="Phobius"/>
    </source>
</evidence>
<evidence type="ECO:0000256" key="5">
    <source>
        <dbReference type="ARBA" id="ARBA00022475"/>
    </source>
</evidence>